<dbReference type="EMBL" id="JAVDPF010000044">
    <property type="protein sequence ID" value="KAL1867427.1"/>
    <property type="molecule type" value="Genomic_DNA"/>
</dbReference>
<reference evidence="2 3" key="1">
    <citation type="journal article" date="2024" name="IMA Fungus">
        <title>IMA Genome - F19 : A genome assembly and annotation guide to empower mycologists, including annotated draft genome sequences of Ceratocystis pirilliformis, Diaporthe australafricana, Fusarium ophioides, Paecilomyces lecythidis, and Sporothrix stenoceras.</title>
        <authorList>
            <person name="Aylward J."/>
            <person name="Wilson A.M."/>
            <person name="Visagie C.M."/>
            <person name="Spraker J."/>
            <person name="Barnes I."/>
            <person name="Buitendag C."/>
            <person name="Ceriani C."/>
            <person name="Del Mar Angel L."/>
            <person name="du Plessis D."/>
            <person name="Fuchs T."/>
            <person name="Gasser K."/>
            <person name="Kramer D."/>
            <person name="Li W."/>
            <person name="Munsamy K."/>
            <person name="Piso A."/>
            <person name="Price J.L."/>
            <person name="Sonnekus B."/>
            <person name="Thomas C."/>
            <person name="van der Nest A."/>
            <person name="van Dijk A."/>
            <person name="van Heerden A."/>
            <person name="van Vuuren N."/>
            <person name="Yilmaz N."/>
            <person name="Duong T.A."/>
            <person name="van der Merwe N.A."/>
            <person name="Wingfield M.J."/>
            <person name="Wingfield B.D."/>
        </authorList>
    </citation>
    <scope>NUCLEOTIDE SEQUENCE [LARGE SCALE GENOMIC DNA]</scope>
    <source>
        <strain evidence="2 3">CMW 18167</strain>
    </source>
</reference>
<sequence>MHFYPHFLSAFIAAILHLLTAPPTGRVVESDAAAVIDAVDTITADLATLNHTVSVYSGGFTGTPAVLRIKWETWTVEQDLISSIKTTERSGNFTKRESRNVAIAFVNLQPVVMAALDNLMEKKTAFETGLLGLFSLTELVKSDLVRQKALAAELGEVVVPKLTEFYAALAPLINNRIASKFDDAIEEFTVLDDKGDPWAR</sequence>
<keyword evidence="3" id="KW-1185">Reference proteome</keyword>
<protein>
    <recommendedName>
        <fullName evidence="4">Antigenic cell wall galactomannoprotein</fullName>
    </recommendedName>
</protein>
<gene>
    <name evidence="2" type="ORF">Plec18167_008700</name>
</gene>
<comment type="caution">
    <text evidence="2">The sequence shown here is derived from an EMBL/GenBank/DDBJ whole genome shotgun (WGS) entry which is preliminary data.</text>
</comment>
<evidence type="ECO:0000256" key="1">
    <source>
        <dbReference type="SAM" id="SignalP"/>
    </source>
</evidence>
<dbReference type="Gene3D" id="1.20.1280.140">
    <property type="match status" value="1"/>
</dbReference>
<dbReference type="PANTHER" id="PTHR38123:SF4">
    <property type="entry name" value="CELL WALL GALACTOMANNOPROTEIN, PUTATIVE (AFU_ORTHOLOGUE AFUA_4G00870)-RELATED"/>
    <property type="match status" value="1"/>
</dbReference>
<feature type="chain" id="PRO_5046185363" description="Antigenic cell wall galactomannoprotein" evidence="1">
    <location>
        <begin position="22"/>
        <end position="200"/>
    </location>
</feature>
<proteinExistence type="predicted"/>
<dbReference type="Pfam" id="PF12296">
    <property type="entry name" value="HsbA"/>
    <property type="match status" value="1"/>
</dbReference>
<dbReference type="PANTHER" id="PTHR38123">
    <property type="entry name" value="CELL WALL SERINE-THREONINE-RICH GALACTOMANNOPROTEIN MP1 (AFU_ORTHOLOGUE AFUA_4G03240)"/>
    <property type="match status" value="1"/>
</dbReference>
<accession>A0ABR3WVE5</accession>
<dbReference type="InterPro" id="IPR021054">
    <property type="entry name" value="Cell_wall_mannoprotein_1"/>
</dbReference>
<evidence type="ECO:0008006" key="4">
    <source>
        <dbReference type="Google" id="ProtNLM"/>
    </source>
</evidence>
<evidence type="ECO:0000313" key="2">
    <source>
        <dbReference type="EMBL" id="KAL1867427.1"/>
    </source>
</evidence>
<keyword evidence="1" id="KW-0732">Signal</keyword>
<evidence type="ECO:0000313" key="3">
    <source>
        <dbReference type="Proteomes" id="UP001583193"/>
    </source>
</evidence>
<feature type="signal peptide" evidence="1">
    <location>
        <begin position="1"/>
        <end position="21"/>
    </location>
</feature>
<dbReference type="Proteomes" id="UP001583193">
    <property type="component" value="Unassembled WGS sequence"/>
</dbReference>
<organism evidence="2 3">
    <name type="scientific">Paecilomyces lecythidis</name>
    <dbReference type="NCBI Taxonomy" id="3004212"/>
    <lineage>
        <taxon>Eukaryota</taxon>
        <taxon>Fungi</taxon>
        <taxon>Dikarya</taxon>
        <taxon>Ascomycota</taxon>
        <taxon>Pezizomycotina</taxon>
        <taxon>Eurotiomycetes</taxon>
        <taxon>Eurotiomycetidae</taxon>
        <taxon>Eurotiales</taxon>
        <taxon>Thermoascaceae</taxon>
        <taxon>Paecilomyces</taxon>
    </lineage>
</organism>
<name>A0ABR3WVE5_9EURO</name>